<dbReference type="InterPro" id="IPR013651">
    <property type="entry name" value="ATP-grasp_RimK-type"/>
</dbReference>
<protein>
    <submittedName>
        <fullName evidence="4">Cyanophycin synthetase</fullName>
        <ecNumber evidence="4">6.3.2.29</ecNumber>
    </submittedName>
</protein>
<dbReference type="GO" id="GO:0046872">
    <property type="term" value="F:metal ion binding"/>
    <property type="evidence" value="ECO:0007669"/>
    <property type="project" value="InterPro"/>
</dbReference>
<dbReference type="InterPro" id="IPR011761">
    <property type="entry name" value="ATP-grasp"/>
</dbReference>
<reference evidence="4 5" key="1">
    <citation type="submission" date="2018-06" db="EMBL/GenBank/DDBJ databases">
        <authorList>
            <consortium name="Pathogen Informatics"/>
            <person name="Doyle S."/>
        </authorList>
    </citation>
    <scope>NUCLEOTIDE SEQUENCE [LARGE SCALE GENOMIC DNA]</scope>
    <source>
        <strain evidence="4 5">NCTC12000</strain>
    </source>
</reference>
<dbReference type="PROSITE" id="PS50975">
    <property type="entry name" value="ATP_GRASP"/>
    <property type="match status" value="1"/>
</dbReference>
<dbReference type="SUPFAM" id="SSF56059">
    <property type="entry name" value="Glutathione synthetase ATP-binding domain-like"/>
    <property type="match status" value="2"/>
</dbReference>
<dbReference type="GO" id="GO:0005737">
    <property type="term" value="C:cytoplasm"/>
    <property type="evidence" value="ECO:0007669"/>
    <property type="project" value="TreeGrafter"/>
</dbReference>
<dbReference type="PANTHER" id="PTHR21621">
    <property type="entry name" value="RIBOSOMAL PROTEIN S6 MODIFICATION PROTEIN"/>
    <property type="match status" value="1"/>
</dbReference>
<proteinExistence type="predicted"/>
<accession>A0A378K7F7</accession>
<keyword evidence="2" id="KW-0067">ATP-binding</keyword>
<feature type="domain" description="ATP-grasp" evidence="3">
    <location>
        <begin position="90"/>
        <end position="278"/>
    </location>
</feature>
<evidence type="ECO:0000313" key="5">
    <source>
        <dbReference type="Proteomes" id="UP000254631"/>
    </source>
</evidence>
<dbReference type="AlphaFoldDB" id="A0A378K7F7"/>
<keyword evidence="1" id="KW-0464">Manganese</keyword>
<dbReference type="Gene3D" id="3.30.470.20">
    <property type="entry name" value="ATP-grasp fold, B domain"/>
    <property type="match status" value="1"/>
</dbReference>
<sequence length="910" mass="105196">MDNNIELIILHRNNTPEIVESLIKEANALNINCICIDTEITKDSLELQNNFYLFYSVLNRTETESYISFLSEKCWLIHYTLGRNAILDETSKLKAYQIPYVSIKSNDNPQLLKKINEIGGFPVLFSSDQFSNSLGKYYVENESIFFHVIDTIRNKDEFDFILKYIEHDFHIRVYIVNYQYNSAVIYYKDNNDYSTNRLDRAQRHKMSFCENISPHIKQIAINYARYLHVETAGIDILVSRNNEYFILEANNPMMYNAVPESLPIVSRGIILGLLNKYEAGLSNKSSLDNSIPLALSNKFITNKKNHLDVLFTCRQLNISIVSEKEVLQGKKVIILNSKHCPKYFDFSNQIFGYNSLISGPICQRKNKLLEKHNIYEWQQYNIDIKSPDILKAGDLEKNCLFPVIFKVEINTGEVHYLKVDSAKQCLAIITMYQDIKYNCSIYPYIYIYIKRKALLVGGEVIAIIDYVQNDNNQNTLFNSCNTISTDFDKVSEQELSAFKTVSDLLLFQGGWTLEYAIDIQSNFHILSYDNGYELDNFRSSASDLLISKIINKLFMAYKAQKLTSSLYKSILALENISQKFYLLYAYKKSMLIEPISNSLNNTEVSCNGITHKIPNCLINPNVFPQNNQISVNQQLSLYDSLSDTIKENLIPTLVIDDKTTINKSTLQKKVQRLNYPLTVRPCQGSQFESIYSNIYSIEELIYKIHLLKKECNQILIQEMYVGLEYRVFIVDSKVVAVAKKQPATLIGNGQSSISMLIDHFNQFYTNYRNILLDDTENNFYINFDDTHNNFFHKPQIIIDKPLIELLKKLGYKLESVLDDNEKLVLPFTYFYGAIWIDQTDAFPKKLAENLVEISNHVGMKINSIDILVTENNDFKIIKFDCFPSAILHHFITYGSPQPVVQKIFNSLYEA</sequence>
<dbReference type="Pfam" id="PF08443">
    <property type="entry name" value="RimK"/>
    <property type="match status" value="1"/>
</dbReference>
<evidence type="ECO:0000256" key="2">
    <source>
        <dbReference type="PROSITE-ProRule" id="PRU00409"/>
    </source>
</evidence>
<dbReference type="PANTHER" id="PTHR21621:SF0">
    <property type="entry name" value="BETA-CITRYLGLUTAMATE SYNTHASE B-RELATED"/>
    <property type="match status" value="1"/>
</dbReference>
<name>A0A378K7F7_LEGPN</name>
<dbReference type="RefSeq" id="WP_027219734.1">
    <property type="nucleotide sequence ID" value="NZ_FJBB01000006.1"/>
</dbReference>
<dbReference type="GO" id="GO:0071160">
    <property type="term" value="F:cyanophycin synthetase activity (L-aspartate-adding)"/>
    <property type="evidence" value="ECO:0007669"/>
    <property type="project" value="UniProtKB-EC"/>
</dbReference>
<dbReference type="EMBL" id="UGOL01000001">
    <property type="protein sequence ID" value="STX80123.1"/>
    <property type="molecule type" value="Genomic_DNA"/>
</dbReference>
<organism evidence="4 5">
    <name type="scientific">Legionella pneumophila</name>
    <dbReference type="NCBI Taxonomy" id="446"/>
    <lineage>
        <taxon>Bacteria</taxon>
        <taxon>Pseudomonadati</taxon>
        <taxon>Pseudomonadota</taxon>
        <taxon>Gammaproteobacteria</taxon>
        <taxon>Legionellales</taxon>
        <taxon>Legionellaceae</taxon>
        <taxon>Legionella</taxon>
    </lineage>
</organism>
<keyword evidence="2" id="KW-0547">Nucleotide-binding</keyword>
<evidence type="ECO:0000313" key="4">
    <source>
        <dbReference type="EMBL" id="STX80123.1"/>
    </source>
</evidence>
<dbReference type="GO" id="GO:0005524">
    <property type="term" value="F:ATP binding"/>
    <property type="evidence" value="ECO:0007669"/>
    <property type="project" value="UniProtKB-UniRule"/>
</dbReference>
<gene>
    <name evidence="4" type="primary">cphA_2</name>
    <name evidence="4" type="ORF">NCTC12000_02131</name>
</gene>
<dbReference type="EC" id="6.3.2.29" evidence="4"/>
<evidence type="ECO:0000259" key="3">
    <source>
        <dbReference type="PROSITE" id="PS50975"/>
    </source>
</evidence>
<evidence type="ECO:0000256" key="1">
    <source>
        <dbReference type="ARBA" id="ARBA00023211"/>
    </source>
</evidence>
<dbReference type="Proteomes" id="UP000254631">
    <property type="component" value="Unassembled WGS sequence"/>
</dbReference>
<keyword evidence="4" id="KW-0436">Ligase</keyword>